<feature type="domain" description="Hemerythrin-like" evidence="4">
    <location>
        <begin position="12"/>
        <end position="127"/>
    </location>
</feature>
<dbReference type="PANTHER" id="PTHR37164">
    <property type="entry name" value="BACTERIOHEMERYTHRIN"/>
    <property type="match status" value="1"/>
</dbReference>
<dbReference type="CDD" id="cd12107">
    <property type="entry name" value="Hemerythrin"/>
    <property type="match status" value="1"/>
</dbReference>
<dbReference type="Proteomes" id="UP000254771">
    <property type="component" value="Unassembled WGS sequence"/>
</dbReference>
<dbReference type="Gene3D" id="1.20.120.50">
    <property type="entry name" value="Hemerythrin-like"/>
    <property type="match status" value="1"/>
</dbReference>
<dbReference type="GO" id="GO:0046872">
    <property type="term" value="F:metal ion binding"/>
    <property type="evidence" value="ECO:0007669"/>
    <property type="project" value="UniProtKB-KW"/>
</dbReference>
<dbReference type="InterPro" id="IPR035938">
    <property type="entry name" value="Hemerythrin-like_sf"/>
</dbReference>
<proteinExistence type="inferred from homology"/>
<evidence type="ECO:0000256" key="3">
    <source>
        <dbReference type="ARBA" id="ARBA00023004"/>
    </source>
</evidence>
<evidence type="ECO:0000256" key="1">
    <source>
        <dbReference type="ARBA" id="ARBA00010587"/>
    </source>
</evidence>
<evidence type="ECO:0000256" key="2">
    <source>
        <dbReference type="ARBA" id="ARBA00022723"/>
    </source>
</evidence>
<dbReference type="Pfam" id="PF01814">
    <property type="entry name" value="Hemerythrin"/>
    <property type="match status" value="1"/>
</dbReference>
<evidence type="ECO:0000313" key="5">
    <source>
        <dbReference type="EMBL" id="RDH86414.1"/>
    </source>
</evidence>
<dbReference type="NCBIfam" id="NF002007">
    <property type="entry name" value="PRK00808.1"/>
    <property type="match status" value="1"/>
</dbReference>
<dbReference type="PANTHER" id="PTHR37164:SF1">
    <property type="entry name" value="BACTERIOHEMERYTHRIN"/>
    <property type="match status" value="1"/>
</dbReference>
<comment type="similarity">
    <text evidence="1">Belongs to the hemerythrin family.</text>
</comment>
<evidence type="ECO:0000259" key="4">
    <source>
        <dbReference type="Pfam" id="PF01814"/>
    </source>
</evidence>
<dbReference type="SUPFAM" id="SSF47188">
    <property type="entry name" value="Hemerythrin-like"/>
    <property type="match status" value="1"/>
</dbReference>
<name>A0A370DPV4_9GAMM</name>
<dbReference type="InterPro" id="IPR012312">
    <property type="entry name" value="Hemerythrin-like"/>
</dbReference>
<reference evidence="5 6" key="1">
    <citation type="journal article" date="2018" name="ISME J.">
        <title>Endosymbiont genomes yield clues of tubeworm success.</title>
        <authorList>
            <person name="Li Y."/>
            <person name="Liles M.R."/>
            <person name="Halanych K.M."/>
        </authorList>
    </citation>
    <scope>NUCLEOTIDE SEQUENCE [LARGE SCALE GENOMIC DNA]</scope>
    <source>
        <strain evidence="5">A1462</strain>
    </source>
</reference>
<sequence>MDYLEWTKDLDTGVNVIDKQHRRIVDYINQLVDATETGDNESISDVFDGLIDYTITHFTFEEGLQEKAGYEFRSAHQRVHKVFIKKLGEYKKDFDDGNVDAVIQVNRMLRNWLINHIKNDDADYVPAVQKMLGTEKKSGWLSRSLGKFFGGSDA</sequence>
<dbReference type="InterPro" id="IPR050669">
    <property type="entry name" value="Hemerythrin"/>
</dbReference>
<dbReference type="AlphaFoldDB" id="A0A370DPV4"/>
<keyword evidence="3" id="KW-0408">Iron</keyword>
<gene>
    <name evidence="5" type="ORF">DIZ78_08645</name>
</gene>
<keyword evidence="2" id="KW-0479">Metal-binding</keyword>
<dbReference type="InterPro" id="IPR012827">
    <property type="entry name" value="Hemerythrin_metal-bd"/>
</dbReference>
<comment type="caution">
    <text evidence="5">The sequence shown here is derived from an EMBL/GenBank/DDBJ whole genome shotgun (WGS) entry which is preliminary data.</text>
</comment>
<dbReference type="NCBIfam" id="NF033749">
    <property type="entry name" value="bact_hemeryth"/>
    <property type="match status" value="1"/>
</dbReference>
<keyword evidence="6" id="KW-1185">Reference proteome</keyword>
<organism evidence="5 6">
    <name type="scientific">endosymbiont of Escarpia spicata</name>
    <dbReference type="NCBI Taxonomy" id="2200908"/>
    <lineage>
        <taxon>Bacteria</taxon>
        <taxon>Pseudomonadati</taxon>
        <taxon>Pseudomonadota</taxon>
        <taxon>Gammaproteobacteria</taxon>
        <taxon>sulfur-oxidizing symbionts</taxon>
    </lineage>
</organism>
<dbReference type="EMBL" id="QFXE01000010">
    <property type="protein sequence ID" value="RDH86414.1"/>
    <property type="molecule type" value="Genomic_DNA"/>
</dbReference>
<evidence type="ECO:0000313" key="6">
    <source>
        <dbReference type="Proteomes" id="UP000254771"/>
    </source>
</evidence>
<accession>A0A370DPV4</accession>
<dbReference type="NCBIfam" id="TIGR02481">
    <property type="entry name" value="hemeryth_dom"/>
    <property type="match status" value="1"/>
</dbReference>
<protein>
    <submittedName>
        <fullName evidence="5">Bacteriohemerythrin</fullName>
    </submittedName>
</protein>